<evidence type="ECO:0000256" key="2">
    <source>
        <dbReference type="ARBA" id="ARBA00009324"/>
    </source>
</evidence>
<keyword evidence="4 6" id="KW-1133">Transmembrane helix</keyword>
<evidence type="ECO:0000259" key="8">
    <source>
        <dbReference type="Pfam" id="PF12076"/>
    </source>
</evidence>
<comment type="subcellular location">
    <subcellularLocation>
        <location evidence="1">Membrane</location>
        <topology evidence="1">Multi-pass membrane protein</topology>
    </subcellularLocation>
</comment>
<dbReference type="InterPro" id="IPR006694">
    <property type="entry name" value="Fatty_acid_hydroxylase"/>
</dbReference>
<keyword evidence="10" id="KW-1185">Reference proteome</keyword>
<feature type="domain" description="Fatty acid hydroxylase" evidence="7">
    <location>
        <begin position="133"/>
        <end position="272"/>
    </location>
</feature>
<feature type="transmembrane region" description="Helical" evidence="6">
    <location>
        <begin position="184"/>
        <end position="210"/>
    </location>
</feature>
<comment type="similarity">
    <text evidence="2">Belongs to the sterol desaturase family.</text>
</comment>
<comment type="caution">
    <text evidence="9">The sequence shown here is derived from an EMBL/GenBank/DDBJ whole genome shotgun (WGS) entry which is preliminary data.</text>
</comment>
<organism evidence="9 10">
    <name type="scientific">Cinchona calisaya</name>
    <dbReference type="NCBI Taxonomy" id="153742"/>
    <lineage>
        <taxon>Eukaryota</taxon>
        <taxon>Viridiplantae</taxon>
        <taxon>Streptophyta</taxon>
        <taxon>Embryophyta</taxon>
        <taxon>Tracheophyta</taxon>
        <taxon>Spermatophyta</taxon>
        <taxon>Magnoliopsida</taxon>
        <taxon>eudicotyledons</taxon>
        <taxon>Gunneridae</taxon>
        <taxon>Pentapetalae</taxon>
        <taxon>asterids</taxon>
        <taxon>lamiids</taxon>
        <taxon>Gentianales</taxon>
        <taxon>Rubiaceae</taxon>
        <taxon>Cinchonoideae</taxon>
        <taxon>Cinchoneae</taxon>
        <taxon>Cinchona</taxon>
    </lineage>
</organism>
<dbReference type="Pfam" id="PF04116">
    <property type="entry name" value="FA_hydroxylase"/>
    <property type="match status" value="1"/>
</dbReference>
<feature type="transmembrane region" description="Helical" evidence="6">
    <location>
        <begin position="48"/>
        <end position="67"/>
    </location>
</feature>
<dbReference type="InterPro" id="IPR050307">
    <property type="entry name" value="Sterol_Desaturase_Related"/>
</dbReference>
<name>A0ABD3B128_9GENT</name>
<dbReference type="Proteomes" id="UP001630127">
    <property type="component" value="Unassembled WGS sequence"/>
</dbReference>
<evidence type="ECO:0000256" key="4">
    <source>
        <dbReference type="ARBA" id="ARBA00022989"/>
    </source>
</evidence>
<dbReference type="Pfam" id="PF12076">
    <property type="entry name" value="CER1-like_C"/>
    <property type="match status" value="1"/>
</dbReference>
<reference evidence="9 10" key="1">
    <citation type="submission" date="2024-11" db="EMBL/GenBank/DDBJ databases">
        <title>A near-complete genome assembly of Cinchona calisaya.</title>
        <authorList>
            <person name="Lian D.C."/>
            <person name="Zhao X.W."/>
            <person name="Wei L."/>
        </authorList>
    </citation>
    <scope>NUCLEOTIDE SEQUENCE [LARGE SCALE GENOMIC DNA]</scope>
    <source>
        <tissue evidence="9">Nenye</tissue>
    </source>
</reference>
<protein>
    <recommendedName>
        <fullName evidence="11">Protein ECERIFERUM 1-like</fullName>
    </recommendedName>
</protein>
<sequence length="622" mass="71558">MATKPGLLTDWPWTPLGSYKYVVLAPWVAHSIYSFAAKGENERDLTNFLILFFLIWRVLHNQIWISISRHRTANGKNRIVDKTIEFDQVDRESNWDDQIILNGILFYIFNTTVSKASRLPWWRTDGVILIALLHIGPVEFLYYWLHRALHHHFLYSRYHSHHHSSIVTEPITSVIHPFAEHISYFLLFAIPTVTAVFTGTASMMSLVGYITYIDLMNNMGHCNFELIPKKVFSIFPPLKYLMYTPSYHSLHHTQFRTNYSLFVPMYDYIYGTMDESTDSLYENSVKRGEDSADVVHLTHLTNPESIYHIRLGFASVASKPDENSTWYNWLLWPFTIWSVIYNCMCGRTFILERNAFEKLKLQSWSIPRYNVQYFNKWQSEAINGLIEKAILDAEAKGTKVLSLGLLNQGEELNKNGELYIQRYPKMKIRLVDGSSLAAAIVLNSIPKGTTQVFLKGNLNKVAHSIAFALCQRGIKVNISSEYEYEKLKLSVASQSNLVLYKSFGVKTWLVGDGVSEEDQSKAQKGTLFIPFSTFPPKKVRNDCFYFNTPAMLAPMSLQNLDSCENWLPRRALSAGRVAGIVHAIEGWNVNECGDKMFNIDKVWQATLKHGFRLLVSPPHTHY</sequence>
<keyword evidence="3 6" id="KW-0812">Transmembrane</keyword>
<evidence type="ECO:0000256" key="6">
    <source>
        <dbReference type="SAM" id="Phobius"/>
    </source>
</evidence>
<accession>A0ABD3B128</accession>
<evidence type="ECO:0000256" key="3">
    <source>
        <dbReference type="ARBA" id="ARBA00022692"/>
    </source>
</evidence>
<dbReference type="GO" id="GO:0016020">
    <property type="term" value="C:membrane"/>
    <property type="evidence" value="ECO:0007669"/>
    <property type="project" value="UniProtKB-SubCell"/>
</dbReference>
<dbReference type="PANTHER" id="PTHR11863">
    <property type="entry name" value="STEROL DESATURASE"/>
    <property type="match status" value="1"/>
</dbReference>
<feature type="transmembrane region" description="Helical" evidence="6">
    <location>
        <begin position="126"/>
        <end position="145"/>
    </location>
</feature>
<dbReference type="InterPro" id="IPR021940">
    <property type="entry name" value="CER1-like_C"/>
</dbReference>
<evidence type="ECO:0000313" key="10">
    <source>
        <dbReference type="Proteomes" id="UP001630127"/>
    </source>
</evidence>
<evidence type="ECO:0000256" key="1">
    <source>
        <dbReference type="ARBA" id="ARBA00004141"/>
    </source>
</evidence>
<dbReference type="EMBL" id="JBJUIK010000001">
    <property type="protein sequence ID" value="KAL3537151.1"/>
    <property type="molecule type" value="Genomic_DNA"/>
</dbReference>
<evidence type="ECO:0008006" key="11">
    <source>
        <dbReference type="Google" id="ProtNLM"/>
    </source>
</evidence>
<evidence type="ECO:0000256" key="5">
    <source>
        <dbReference type="ARBA" id="ARBA00023136"/>
    </source>
</evidence>
<evidence type="ECO:0000313" key="9">
    <source>
        <dbReference type="EMBL" id="KAL3537151.1"/>
    </source>
</evidence>
<feature type="domain" description="Very-long-chain aldehyde decarbonylase CER1-like C-terminal" evidence="8">
    <location>
        <begin position="452"/>
        <end position="612"/>
    </location>
</feature>
<evidence type="ECO:0000259" key="7">
    <source>
        <dbReference type="Pfam" id="PF04116"/>
    </source>
</evidence>
<proteinExistence type="inferred from homology"/>
<feature type="transmembrane region" description="Helical" evidence="6">
    <location>
        <begin position="329"/>
        <end position="350"/>
    </location>
</feature>
<keyword evidence="5 6" id="KW-0472">Membrane</keyword>
<dbReference type="AlphaFoldDB" id="A0ABD3B128"/>
<gene>
    <name evidence="9" type="ORF">ACH5RR_000517</name>
</gene>